<evidence type="ECO:0000256" key="2">
    <source>
        <dbReference type="ARBA" id="ARBA00029447"/>
    </source>
</evidence>
<feature type="domain" description="Methyl-accepting transducer" evidence="4">
    <location>
        <begin position="201"/>
        <end position="430"/>
    </location>
</feature>
<dbReference type="InterPro" id="IPR004090">
    <property type="entry name" value="Chemotax_Me-accpt_rcpt"/>
</dbReference>
<keyword evidence="1 3" id="KW-0807">Transducer</keyword>
<dbReference type="PRINTS" id="PR00260">
    <property type="entry name" value="CHEMTRNSDUCR"/>
</dbReference>
<organism evidence="5 6">
    <name type="scientific">Bosea massiliensis</name>
    <dbReference type="NCBI Taxonomy" id="151419"/>
    <lineage>
        <taxon>Bacteria</taxon>
        <taxon>Pseudomonadati</taxon>
        <taxon>Pseudomonadota</taxon>
        <taxon>Alphaproteobacteria</taxon>
        <taxon>Hyphomicrobiales</taxon>
        <taxon>Boseaceae</taxon>
        <taxon>Bosea</taxon>
    </lineage>
</organism>
<gene>
    <name evidence="5" type="ORF">ACFPN9_11730</name>
</gene>
<dbReference type="PANTHER" id="PTHR32089">
    <property type="entry name" value="METHYL-ACCEPTING CHEMOTAXIS PROTEIN MCPB"/>
    <property type="match status" value="1"/>
</dbReference>
<reference evidence="6" key="1">
    <citation type="journal article" date="2019" name="Int. J. Syst. Evol. Microbiol.">
        <title>The Global Catalogue of Microorganisms (GCM) 10K type strain sequencing project: providing services to taxonomists for standard genome sequencing and annotation.</title>
        <authorList>
            <consortium name="The Broad Institute Genomics Platform"/>
            <consortium name="The Broad Institute Genome Sequencing Center for Infectious Disease"/>
            <person name="Wu L."/>
            <person name="Ma J."/>
        </authorList>
    </citation>
    <scope>NUCLEOTIDE SEQUENCE [LARGE SCALE GENOMIC DNA]</scope>
    <source>
        <strain evidence="6">CCUG 43117</strain>
    </source>
</reference>
<evidence type="ECO:0000256" key="3">
    <source>
        <dbReference type="PROSITE-ProRule" id="PRU00284"/>
    </source>
</evidence>
<evidence type="ECO:0000259" key="4">
    <source>
        <dbReference type="PROSITE" id="PS50111"/>
    </source>
</evidence>
<accession>A0ABW0P563</accession>
<dbReference type="EMBL" id="JBHSLU010000026">
    <property type="protein sequence ID" value="MFC5505929.1"/>
    <property type="molecule type" value="Genomic_DNA"/>
</dbReference>
<dbReference type="SUPFAM" id="SSF58104">
    <property type="entry name" value="Methyl-accepting chemotaxis protein (MCP) signaling domain"/>
    <property type="match status" value="1"/>
</dbReference>
<evidence type="ECO:0000313" key="6">
    <source>
        <dbReference type="Proteomes" id="UP001596060"/>
    </source>
</evidence>
<dbReference type="Gene3D" id="1.10.490.10">
    <property type="entry name" value="Globins"/>
    <property type="match status" value="1"/>
</dbReference>
<dbReference type="Pfam" id="PF00015">
    <property type="entry name" value="MCPsignal"/>
    <property type="match status" value="1"/>
</dbReference>
<evidence type="ECO:0000256" key="1">
    <source>
        <dbReference type="ARBA" id="ARBA00023224"/>
    </source>
</evidence>
<comment type="similarity">
    <text evidence="2">Belongs to the methyl-accepting chemotaxis (MCP) protein family.</text>
</comment>
<evidence type="ECO:0000313" key="5">
    <source>
        <dbReference type="EMBL" id="MFC5505929.1"/>
    </source>
</evidence>
<dbReference type="PANTHER" id="PTHR32089:SF112">
    <property type="entry name" value="LYSOZYME-LIKE PROTEIN-RELATED"/>
    <property type="match status" value="1"/>
</dbReference>
<sequence>MPRHPLSTAEQIQSRLRAIGYGKPERLRLLAYAAKAERLADAIVEEDFDRALVIRPELSASLGPVDRELRAAEKHHLRLLFAGRFDADYVASAENLCRLEMRAGIGPKPRVSVGMALLQRLGRMHWYRHILRRAQFARDLFVIERVLVFDVTTAITIGDEIRAAEAGRRAVALDDAAETLRHRMGGLEASIGGAVEQFVATADETGRATGFIKDVLGDVAGASILVREKSLQTAAATEEMSANIAEIGKRAHTSLVVAHRAVDDAGQMNAAVARLREVTANIGTVVGLIADIAAQTNLLALNATIEAARAGETGRGFAVVASEVKSLATQTASATSDIAGQIAELTASAEACSAHALSIADTIGKIRLDSEAISEAVSQQSAVTAAIAQDAAAVADSSDTAIERANAVSRSLDDTARALERANAAAADIALQVGAAEATVGAALESLRKVS</sequence>
<dbReference type="RefSeq" id="WP_156450017.1">
    <property type="nucleotide sequence ID" value="NZ_JBHSLU010000026.1"/>
</dbReference>
<dbReference type="PROSITE" id="PS50111">
    <property type="entry name" value="CHEMOTAXIS_TRANSDUC_2"/>
    <property type="match status" value="1"/>
</dbReference>
<dbReference type="SMART" id="SM00283">
    <property type="entry name" value="MA"/>
    <property type="match status" value="1"/>
</dbReference>
<name>A0ABW0P563_9HYPH</name>
<protein>
    <submittedName>
        <fullName evidence="5">Methyl-accepting chemotaxis protein</fullName>
    </submittedName>
</protein>
<proteinExistence type="inferred from homology"/>
<keyword evidence="6" id="KW-1185">Reference proteome</keyword>
<comment type="caution">
    <text evidence="5">The sequence shown here is derived from an EMBL/GenBank/DDBJ whole genome shotgun (WGS) entry which is preliminary data.</text>
</comment>
<dbReference type="InterPro" id="IPR004089">
    <property type="entry name" value="MCPsignal_dom"/>
</dbReference>
<dbReference type="InterPro" id="IPR012292">
    <property type="entry name" value="Globin/Proto"/>
</dbReference>
<dbReference type="Gene3D" id="1.10.287.950">
    <property type="entry name" value="Methyl-accepting chemotaxis protein"/>
    <property type="match status" value="1"/>
</dbReference>
<dbReference type="Proteomes" id="UP001596060">
    <property type="component" value="Unassembled WGS sequence"/>
</dbReference>